<evidence type="ECO:0000313" key="2">
    <source>
        <dbReference type="Proteomes" id="UP001237448"/>
    </source>
</evidence>
<gene>
    <name evidence="1" type="ORF">J3R73_000002</name>
</gene>
<dbReference type="EMBL" id="JAUSVK010000001">
    <property type="protein sequence ID" value="MDQ0390210.1"/>
    <property type="molecule type" value="Genomic_DNA"/>
</dbReference>
<accession>A0ABU0F830</accession>
<proteinExistence type="predicted"/>
<evidence type="ECO:0000313" key="1">
    <source>
        <dbReference type="EMBL" id="MDQ0390210.1"/>
    </source>
</evidence>
<name>A0ABU0F830_9HYPH</name>
<dbReference type="RefSeq" id="WP_307421295.1">
    <property type="nucleotide sequence ID" value="NZ_JAUSVK010000001.1"/>
</dbReference>
<comment type="caution">
    <text evidence="1">The sequence shown here is derived from an EMBL/GenBank/DDBJ whole genome shotgun (WGS) entry which is preliminary data.</text>
</comment>
<keyword evidence="2" id="KW-1185">Reference proteome</keyword>
<dbReference type="Proteomes" id="UP001237448">
    <property type="component" value="Unassembled WGS sequence"/>
</dbReference>
<sequence length="102" mass="10545">MCANCGFPAAAGHWTEAGAATAGERLRARFRRAQVLQAVLPSYGLTAHDDGVVPGITVSTKTGHHVMTADLAEFWSAAERIGGKAIDPLDPRFVALGGGKGS</sequence>
<organism evidence="1 2">
    <name type="scientific">Labrys monachus</name>
    <dbReference type="NCBI Taxonomy" id="217067"/>
    <lineage>
        <taxon>Bacteria</taxon>
        <taxon>Pseudomonadati</taxon>
        <taxon>Pseudomonadota</taxon>
        <taxon>Alphaproteobacteria</taxon>
        <taxon>Hyphomicrobiales</taxon>
        <taxon>Xanthobacteraceae</taxon>
        <taxon>Labrys</taxon>
    </lineage>
</organism>
<reference evidence="1 2" key="1">
    <citation type="submission" date="2023-07" db="EMBL/GenBank/DDBJ databases">
        <title>Genomic Encyclopedia of Type Strains, Phase IV (KMG-IV): sequencing the most valuable type-strain genomes for metagenomic binning, comparative biology and taxonomic classification.</title>
        <authorList>
            <person name="Goeker M."/>
        </authorList>
    </citation>
    <scope>NUCLEOTIDE SEQUENCE [LARGE SCALE GENOMIC DNA]</scope>
    <source>
        <strain evidence="1 2">DSM 5896</strain>
    </source>
</reference>
<protein>
    <submittedName>
        <fullName evidence="1">Uncharacterized protein</fullName>
    </submittedName>
</protein>